<feature type="transmembrane region" description="Helical" evidence="1">
    <location>
        <begin position="225"/>
        <end position="244"/>
    </location>
</feature>
<keyword evidence="4" id="KW-0012">Acyltransferase</keyword>
<keyword evidence="1" id="KW-1133">Transmembrane helix</keyword>
<accession>A0AAW7Z785</accession>
<evidence type="ECO:0000313" key="5">
    <source>
        <dbReference type="Proteomes" id="UP001170717"/>
    </source>
</evidence>
<dbReference type="EMBL" id="JAUOQI010000019">
    <property type="protein sequence ID" value="MDO6579384.1"/>
    <property type="molecule type" value="Genomic_DNA"/>
</dbReference>
<organism evidence="4 5">
    <name type="scientific">Alteromonas stellipolaris</name>
    <dbReference type="NCBI Taxonomy" id="233316"/>
    <lineage>
        <taxon>Bacteria</taxon>
        <taxon>Pseudomonadati</taxon>
        <taxon>Pseudomonadota</taxon>
        <taxon>Gammaproteobacteria</taxon>
        <taxon>Alteromonadales</taxon>
        <taxon>Alteromonadaceae</taxon>
        <taxon>Alteromonas/Salinimonas group</taxon>
        <taxon>Alteromonas</taxon>
    </lineage>
</organism>
<feature type="transmembrane region" description="Helical" evidence="1">
    <location>
        <begin position="344"/>
        <end position="365"/>
    </location>
</feature>
<dbReference type="RefSeq" id="WP_303539015.1">
    <property type="nucleotide sequence ID" value="NZ_JAUOQI010000019.1"/>
</dbReference>
<dbReference type="PANTHER" id="PTHR23028:SF53">
    <property type="entry name" value="ACYL_TRANSF_3 DOMAIN-CONTAINING PROTEIN"/>
    <property type="match status" value="1"/>
</dbReference>
<feature type="transmembrane region" description="Helical" evidence="1">
    <location>
        <begin position="167"/>
        <end position="185"/>
    </location>
</feature>
<reference evidence="4" key="1">
    <citation type="submission" date="2023-07" db="EMBL/GenBank/DDBJ databases">
        <title>Genome content predicts the carbon catabolic preferences of heterotrophic bacteria.</title>
        <authorList>
            <person name="Gralka M."/>
        </authorList>
    </citation>
    <scope>NUCLEOTIDE SEQUENCE</scope>
    <source>
        <strain evidence="4">F2M12</strain>
    </source>
</reference>
<dbReference type="EC" id="2.3.1.-" evidence="4"/>
<evidence type="ECO:0000313" key="4">
    <source>
        <dbReference type="EMBL" id="MDO6579384.1"/>
    </source>
</evidence>
<dbReference type="GO" id="GO:0016020">
    <property type="term" value="C:membrane"/>
    <property type="evidence" value="ECO:0007669"/>
    <property type="project" value="TreeGrafter"/>
</dbReference>
<dbReference type="InterPro" id="IPR002656">
    <property type="entry name" value="Acyl_transf_3_dom"/>
</dbReference>
<evidence type="ECO:0000256" key="1">
    <source>
        <dbReference type="SAM" id="Phobius"/>
    </source>
</evidence>
<feature type="transmembrane region" description="Helical" evidence="1">
    <location>
        <begin position="33"/>
        <end position="53"/>
    </location>
</feature>
<evidence type="ECO:0000259" key="3">
    <source>
        <dbReference type="Pfam" id="PF19040"/>
    </source>
</evidence>
<feature type="transmembrane region" description="Helical" evidence="1">
    <location>
        <begin position="281"/>
        <end position="299"/>
    </location>
</feature>
<keyword evidence="1" id="KW-0812">Transmembrane</keyword>
<dbReference type="Pfam" id="PF19040">
    <property type="entry name" value="SGNH"/>
    <property type="match status" value="1"/>
</dbReference>
<feature type="transmembrane region" description="Helical" evidence="1">
    <location>
        <begin position="9"/>
        <end position="27"/>
    </location>
</feature>
<dbReference type="InterPro" id="IPR043968">
    <property type="entry name" value="SGNH"/>
</dbReference>
<dbReference type="Pfam" id="PF01757">
    <property type="entry name" value="Acyl_transf_3"/>
    <property type="match status" value="1"/>
</dbReference>
<feature type="transmembrane region" description="Helical" evidence="1">
    <location>
        <begin position="74"/>
        <end position="93"/>
    </location>
</feature>
<protein>
    <submittedName>
        <fullName evidence="4">Acyltransferase family protein</fullName>
        <ecNumber evidence="4">2.3.1.-</ecNumber>
    </submittedName>
</protein>
<dbReference type="GO" id="GO:0009103">
    <property type="term" value="P:lipopolysaccharide biosynthetic process"/>
    <property type="evidence" value="ECO:0007669"/>
    <property type="project" value="TreeGrafter"/>
</dbReference>
<dbReference type="Proteomes" id="UP001170717">
    <property type="component" value="Unassembled WGS sequence"/>
</dbReference>
<gene>
    <name evidence="4" type="ORF">Q4527_18445</name>
</gene>
<feature type="transmembrane region" description="Helical" evidence="1">
    <location>
        <begin position="250"/>
        <end position="269"/>
    </location>
</feature>
<name>A0AAW7Z785_9ALTE</name>
<dbReference type="AlphaFoldDB" id="A0AAW7Z785"/>
<feature type="domain" description="Acyltransferase 3" evidence="2">
    <location>
        <begin position="8"/>
        <end position="315"/>
    </location>
</feature>
<dbReference type="PANTHER" id="PTHR23028">
    <property type="entry name" value="ACETYLTRANSFERASE"/>
    <property type="match status" value="1"/>
</dbReference>
<feature type="transmembrane region" description="Helical" evidence="1">
    <location>
        <begin position="305"/>
        <end position="324"/>
    </location>
</feature>
<feature type="domain" description="SGNH" evidence="3">
    <location>
        <begin position="404"/>
        <end position="600"/>
    </location>
</feature>
<feature type="transmembrane region" description="Helical" evidence="1">
    <location>
        <begin position="143"/>
        <end position="160"/>
    </location>
</feature>
<feature type="transmembrane region" description="Helical" evidence="1">
    <location>
        <begin position="191"/>
        <end position="213"/>
    </location>
</feature>
<keyword evidence="4" id="KW-0808">Transferase</keyword>
<sequence length="627" mass="71723">MQMKFREDINALRAIAVVSVVLFHFNHDWLPGGFAGVDVFFVISGFLMTMIIVKGLEKESFSILSFYKARVRRIIPALAFLCFVLMFLGLFLLSPIDYLNLGKHSAASLTFLSNIVYWTESNYFNPSSNEKWLLHTWSLSVEWQFYLIYPIALVLLRKFLTLNQLKVVIAISTILALLLSILVTMKSSSAAYFLLPTRAWQMLAGGLVFLYPVNLKANTKSPIQLIGLLLIVTSFFIFTSATPWPGYASLLPIIGACLVLVSNNGESLLVNNKITHALGKWSYSIYLWHWPIVVAGYYFDLGEHWWIVGVPLSVILGATSFKFIESKTLSDFHLEKLKYALRPLPFAAMSALIGMLIFYTNGFLFRLAPSEQILVNSAIEAKDDWKYPKPDMEIKSLKIRFIKGETNQNILLMGASHIEQIYPYVKSLDNKFNVYFLTQGGCFVTPSMVNPKWRCDNLQKYNKLIKEIEFQKVITSFYGFDAYLPKKSNERKSAINTRIKEYDDFLKALKNEIPQIIILTGEPKGIEFDPTIALRKNLPSTISELTARSKYTEHMEAMEKLKNLNGVQVIDPITHLCEKKLCSTRDKEHGFFYRDNNHMRPWYSIKQNSYLDMIFLEKVSAPSASKL</sequence>
<dbReference type="GO" id="GO:0016747">
    <property type="term" value="F:acyltransferase activity, transferring groups other than amino-acyl groups"/>
    <property type="evidence" value="ECO:0007669"/>
    <property type="project" value="InterPro"/>
</dbReference>
<evidence type="ECO:0000259" key="2">
    <source>
        <dbReference type="Pfam" id="PF01757"/>
    </source>
</evidence>
<keyword evidence="1" id="KW-0472">Membrane</keyword>
<proteinExistence type="predicted"/>
<dbReference type="InterPro" id="IPR050879">
    <property type="entry name" value="Acyltransferase_3"/>
</dbReference>
<comment type="caution">
    <text evidence="4">The sequence shown here is derived from an EMBL/GenBank/DDBJ whole genome shotgun (WGS) entry which is preliminary data.</text>
</comment>